<organism evidence="3 4">
    <name type="scientific">Alternaria arborescens</name>
    <dbReference type="NCBI Taxonomy" id="156630"/>
    <lineage>
        <taxon>Eukaryota</taxon>
        <taxon>Fungi</taxon>
        <taxon>Dikarya</taxon>
        <taxon>Ascomycota</taxon>
        <taxon>Pezizomycotina</taxon>
        <taxon>Dothideomycetes</taxon>
        <taxon>Pleosporomycetidae</taxon>
        <taxon>Pleosporales</taxon>
        <taxon>Pleosporineae</taxon>
        <taxon>Pleosporaceae</taxon>
        <taxon>Alternaria</taxon>
        <taxon>Alternaria sect. Alternaria</taxon>
    </lineage>
</organism>
<dbReference type="Gene3D" id="1.10.510.10">
    <property type="entry name" value="Transferase(Phosphotransferase) domain 1"/>
    <property type="match status" value="1"/>
</dbReference>
<dbReference type="InterPro" id="IPR008271">
    <property type="entry name" value="Ser/Thr_kinase_AS"/>
</dbReference>
<evidence type="ECO:0000313" key="4">
    <source>
        <dbReference type="Proteomes" id="UP000293823"/>
    </source>
</evidence>
<protein>
    <recommendedName>
        <fullName evidence="2">Protein kinase domain-containing protein</fullName>
    </recommendedName>
</protein>
<feature type="region of interest" description="Disordered" evidence="1">
    <location>
        <begin position="596"/>
        <end position="627"/>
    </location>
</feature>
<accession>A0A4Q4SA33</accession>
<dbReference type="OrthoDB" id="5986190at2759"/>
<reference evidence="4" key="1">
    <citation type="journal article" date="2019" name="bioRxiv">
        <title>Genomics, evolutionary history and diagnostics of the Alternaria alternata species group including apple and Asian pear pathotypes.</title>
        <authorList>
            <person name="Armitage A.D."/>
            <person name="Cockerton H.M."/>
            <person name="Sreenivasaprasad S."/>
            <person name="Woodhall J.W."/>
            <person name="Lane C.R."/>
            <person name="Harrison R.J."/>
            <person name="Clarkson J.P."/>
        </authorList>
    </citation>
    <scope>NUCLEOTIDE SEQUENCE [LARGE SCALE GENOMIC DNA]</scope>
    <source>
        <strain evidence="4">RGR 97.0016</strain>
    </source>
</reference>
<evidence type="ECO:0000313" key="3">
    <source>
        <dbReference type="EMBL" id="RYO67041.1"/>
    </source>
</evidence>
<feature type="domain" description="Protein kinase" evidence="2">
    <location>
        <begin position="200"/>
        <end position="567"/>
    </location>
</feature>
<dbReference type="Proteomes" id="UP000293823">
    <property type="component" value="Unassembled WGS sequence"/>
</dbReference>
<dbReference type="GO" id="GO:0005524">
    <property type="term" value="F:ATP binding"/>
    <property type="evidence" value="ECO:0007669"/>
    <property type="project" value="InterPro"/>
</dbReference>
<gene>
    <name evidence="3" type="ORF">AA0113_g5145</name>
</gene>
<evidence type="ECO:0000259" key="2">
    <source>
        <dbReference type="PROSITE" id="PS50011"/>
    </source>
</evidence>
<evidence type="ECO:0000256" key="1">
    <source>
        <dbReference type="SAM" id="MobiDB-lite"/>
    </source>
</evidence>
<dbReference type="EMBL" id="PEJP01000017">
    <property type="protein sequence ID" value="RYO67041.1"/>
    <property type="molecule type" value="Genomic_DNA"/>
</dbReference>
<dbReference type="PANTHER" id="PTHR24359">
    <property type="entry name" value="SERINE/THREONINE-PROTEIN KINASE SBK1"/>
    <property type="match status" value="1"/>
</dbReference>
<dbReference type="InterPro" id="IPR011009">
    <property type="entry name" value="Kinase-like_dom_sf"/>
</dbReference>
<dbReference type="Pfam" id="PF00069">
    <property type="entry name" value="Pkinase"/>
    <property type="match status" value="1"/>
</dbReference>
<comment type="caution">
    <text evidence="3">The sequence shown here is derived from an EMBL/GenBank/DDBJ whole genome shotgun (WGS) entry which is preliminary data.</text>
</comment>
<dbReference type="InterPro" id="IPR000719">
    <property type="entry name" value="Prot_kinase_dom"/>
</dbReference>
<dbReference type="SUPFAM" id="SSF56112">
    <property type="entry name" value="Protein kinase-like (PK-like)"/>
    <property type="match status" value="1"/>
</dbReference>
<dbReference type="PROSITE" id="PS00108">
    <property type="entry name" value="PROTEIN_KINASE_ST"/>
    <property type="match status" value="1"/>
</dbReference>
<dbReference type="AlphaFoldDB" id="A0A4Q4SA33"/>
<dbReference type="PROSITE" id="PS50011">
    <property type="entry name" value="PROTEIN_KINASE_DOM"/>
    <property type="match status" value="1"/>
</dbReference>
<dbReference type="GO" id="GO:0004674">
    <property type="term" value="F:protein serine/threonine kinase activity"/>
    <property type="evidence" value="ECO:0007669"/>
    <property type="project" value="TreeGrafter"/>
</dbReference>
<keyword evidence="4" id="KW-1185">Reference proteome</keyword>
<dbReference type="PANTHER" id="PTHR24359:SF1">
    <property type="entry name" value="INHIBITOR OF NUCLEAR FACTOR KAPPA-B KINASE EPSILON SUBUNIT HOMOLOG 1-RELATED"/>
    <property type="match status" value="1"/>
</dbReference>
<proteinExistence type="predicted"/>
<feature type="compositionally biased region" description="Polar residues" evidence="1">
    <location>
        <begin position="609"/>
        <end position="620"/>
    </location>
</feature>
<dbReference type="SMART" id="SM00220">
    <property type="entry name" value="S_TKc"/>
    <property type="match status" value="1"/>
</dbReference>
<sequence length="789" mass="89256">MSARRTSSFPPPSFTSVPETAVQELTRHICEAIDDTTAGFDNEPDAKNAHCFLPRTDLENILDRYALHRLIKELISERAHSGPTSTGEESDGNGDLHTNLDRIVRAYVQRAISHPPRLALLALFLYDGRPSLHALFLKWLELPDFPSNLDLPLNDNTLRANGFPDDCFRPILNNQNIFRPVWIRENLHQDFRDWDRLPYIGKPEPIKDGSSGSVYSVKIAKGHWEINRDGRYIPGNPHEPYPVAIKVFREVPGGRSREEATEDFRVEREILDQIRVSKIKHEMVMLDLGSITILDGANQKVSHSLMFKLATFSLAEFLKDERRHAKYSTRSVLFSKLVDISEALAYLHHHLDILHLDIKPDNILVFEKGRSRQDNEDGAGDELVWKLSDFGLARNKGAAARFGLGGRNLGNRESLSSEVEAVRHAGPYQPPEVHKRESSGVGRRSDVWSMGCVALMVLAFMTNGVAEVENLWSKLPVDFQQRGGRQRLFYHRSDSNLWEEGRAFRYTYMRDFDPDIGDIPGTSGPLQAAVHPLVISWSNMLYDSYANPAEKILVGDILEVMFRHVLLINRSQRMRASDLAEKMGNLQKRWKLFEQGMDHPNNSREGSRSESVNSHESASNGIPEPPGVEASIHPLNPLVVETLLPHSNLCRAIISDDNITVLNELDRDNGVQLLKNKCGSCKIYPIHKALRNRAYKSLKILVGKSDPAVAGLACLESGDQTAVELASQGSGDSKALEIFLDHHAIFSVTKEFFYERKRYLDYQSRASLEKLWKRSQTQSGRRTLWGGWR</sequence>
<name>A0A4Q4SA33_9PLEO</name>